<protein>
    <submittedName>
        <fullName evidence="4">TetR/AcrR family transcriptional regulator</fullName>
    </submittedName>
</protein>
<keyword evidence="5" id="KW-1185">Reference proteome</keyword>
<comment type="caution">
    <text evidence="4">The sequence shown here is derived from an EMBL/GenBank/DDBJ whole genome shotgun (WGS) entry which is preliminary data.</text>
</comment>
<dbReference type="InterPro" id="IPR001647">
    <property type="entry name" value="HTH_TetR"/>
</dbReference>
<evidence type="ECO:0000313" key="4">
    <source>
        <dbReference type="EMBL" id="MDW5593634.1"/>
    </source>
</evidence>
<dbReference type="SUPFAM" id="SSF46689">
    <property type="entry name" value="Homeodomain-like"/>
    <property type="match status" value="1"/>
</dbReference>
<sequence>MAPVNDNVLSGDFSPEDFSLFAKRTRFFTAIAAEVGERGYVDTSVAHVLRRAGMSRKTFYELFTNKEDCFVQAYDAGLLRMRMLVGAAYHEGEWRTLRERVESGLLAFLDCCAAEPAFARMCVVEVLAAGPLARSRRDAAILDFARFIEFPREEARGAAAPSLVSEAIAGGIYGIVYTRIARGETEELPQLLDELMDAGLGQLVERDDAH</sequence>
<reference evidence="5" key="1">
    <citation type="submission" date="2023-07" db="EMBL/GenBank/DDBJ databases">
        <title>Conexibacter stalactiti sp. nov., isolated from stalactites in a lava cave and emended description of the genus Conexibacter.</title>
        <authorList>
            <person name="Lee S.D."/>
        </authorList>
    </citation>
    <scope>NUCLEOTIDE SEQUENCE [LARGE SCALE GENOMIC DNA]</scope>
    <source>
        <strain evidence="5">KCTC 39840</strain>
    </source>
</reference>
<keyword evidence="1 2" id="KW-0238">DNA-binding</keyword>
<dbReference type="RefSeq" id="WP_318595894.1">
    <property type="nucleotide sequence ID" value="NZ_JAWSTH010000007.1"/>
</dbReference>
<feature type="DNA-binding region" description="H-T-H motif" evidence="2">
    <location>
        <begin position="44"/>
        <end position="63"/>
    </location>
</feature>
<name>A0ABU4HJZ6_9ACTN</name>
<feature type="domain" description="HTH tetR-type" evidence="3">
    <location>
        <begin position="21"/>
        <end position="81"/>
    </location>
</feature>
<reference evidence="4 5" key="2">
    <citation type="submission" date="2023-10" db="EMBL/GenBank/DDBJ databases">
        <authorList>
            <person name="Han X.F."/>
        </authorList>
    </citation>
    <scope>NUCLEOTIDE SEQUENCE [LARGE SCALE GENOMIC DNA]</scope>
    <source>
        <strain evidence="4 5">KCTC 39840</strain>
    </source>
</reference>
<dbReference type="Gene3D" id="1.10.357.10">
    <property type="entry name" value="Tetracycline Repressor, domain 2"/>
    <property type="match status" value="1"/>
</dbReference>
<evidence type="ECO:0000256" key="1">
    <source>
        <dbReference type="ARBA" id="ARBA00023125"/>
    </source>
</evidence>
<dbReference type="Pfam" id="PF00440">
    <property type="entry name" value="TetR_N"/>
    <property type="match status" value="1"/>
</dbReference>
<evidence type="ECO:0000259" key="3">
    <source>
        <dbReference type="PROSITE" id="PS50977"/>
    </source>
</evidence>
<accession>A0ABU4HJZ6</accession>
<evidence type="ECO:0000256" key="2">
    <source>
        <dbReference type="PROSITE-ProRule" id="PRU00335"/>
    </source>
</evidence>
<organism evidence="4 5">
    <name type="scientific">Conexibacter stalactiti</name>
    <dbReference type="NCBI Taxonomy" id="1940611"/>
    <lineage>
        <taxon>Bacteria</taxon>
        <taxon>Bacillati</taxon>
        <taxon>Actinomycetota</taxon>
        <taxon>Thermoleophilia</taxon>
        <taxon>Solirubrobacterales</taxon>
        <taxon>Conexibacteraceae</taxon>
        <taxon>Conexibacter</taxon>
    </lineage>
</organism>
<gene>
    <name evidence="4" type="ORF">R7226_04760</name>
</gene>
<dbReference type="PROSITE" id="PS50977">
    <property type="entry name" value="HTH_TETR_2"/>
    <property type="match status" value="1"/>
</dbReference>
<dbReference type="InterPro" id="IPR009057">
    <property type="entry name" value="Homeodomain-like_sf"/>
</dbReference>
<dbReference type="Proteomes" id="UP001284601">
    <property type="component" value="Unassembled WGS sequence"/>
</dbReference>
<evidence type="ECO:0000313" key="5">
    <source>
        <dbReference type="Proteomes" id="UP001284601"/>
    </source>
</evidence>
<dbReference type="EMBL" id="JAWSTH010000007">
    <property type="protein sequence ID" value="MDW5593634.1"/>
    <property type="molecule type" value="Genomic_DNA"/>
</dbReference>
<proteinExistence type="predicted"/>